<dbReference type="OrthoDB" id="18959at2759"/>
<evidence type="ECO:0000313" key="5">
    <source>
        <dbReference type="Proteomes" id="UP000320762"/>
    </source>
</evidence>
<accession>A0A550CBW2</accession>
<dbReference type="Proteomes" id="UP000320762">
    <property type="component" value="Unassembled WGS sequence"/>
</dbReference>
<dbReference type="InterPro" id="IPR048781">
    <property type="entry name" value="Sos7_CC"/>
</dbReference>
<evidence type="ECO:0000259" key="3">
    <source>
        <dbReference type="Pfam" id="PF20882"/>
    </source>
</evidence>
<feature type="region of interest" description="Disordered" evidence="2">
    <location>
        <begin position="30"/>
        <end position="50"/>
    </location>
</feature>
<feature type="coiled-coil region" evidence="1">
    <location>
        <begin position="97"/>
        <end position="213"/>
    </location>
</feature>
<evidence type="ECO:0000256" key="2">
    <source>
        <dbReference type="SAM" id="MobiDB-lite"/>
    </source>
</evidence>
<gene>
    <name evidence="4" type="ORF">BD626DRAFT_548675</name>
</gene>
<dbReference type="GO" id="GO:0034501">
    <property type="term" value="P:protein localization to kinetochore"/>
    <property type="evidence" value="ECO:0007669"/>
    <property type="project" value="InterPro"/>
</dbReference>
<organism evidence="4 5">
    <name type="scientific">Schizophyllum amplum</name>
    <dbReference type="NCBI Taxonomy" id="97359"/>
    <lineage>
        <taxon>Eukaryota</taxon>
        <taxon>Fungi</taxon>
        <taxon>Dikarya</taxon>
        <taxon>Basidiomycota</taxon>
        <taxon>Agaricomycotina</taxon>
        <taxon>Agaricomycetes</taxon>
        <taxon>Agaricomycetidae</taxon>
        <taxon>Agaricales</taxon>
        <taxon>Schizophyllaceae</taxon>
        <taxon>Schizophyllum</taxon>
    </lineage>
</organism>
<dbReference type="EMBL" id="VDMD01000013">
    <property type="protein sequence ID" value="TRM62300.1"/>
    <property type="molecule type" value="Genomic_DNA"/>
</dbReference>
<dbReference type="STRING" id="97359.A0A550CBW2"/>
<sequence length="360" mass="41307">MATATELDLENIDNTLANIRTAKRVSDFHSHRRFDPNSSTNFHAGPSNGERDPAIVAKDLESHMSYLHKLKYVYLERRAEDKYTKTIVSTSDETGTVNEEENQRLQLENEEKKARLRADKARMKEVYAAMRDASPAFQTGYERLQEQARRMRQLKENILNKQLELLRLQQTNPPPRFTEASATAKLDAQAEEMQNLNDELEYESRETEGLKERAKGCVADIERLRTERVQLETQVKQMNPEGIDELTIARQHQIFTAKLEMHQRMWHLRECTAVSENELRLLYDCFRAAQPVRLVISLVFVPAQQRLASVDVAVIRLTLDGSEAEELEVDFGDNLGAKIDVNDVRAALNIIFSHVQLAGE</sequence>
<proteinExistence type="predicted"/>
<keyword evidence="1" id="KW-0175">Coiled coil</keyword>
<comment type="caution">
    <text evidence="4">The sequence shown here is derived from an EMBL/GenBank/DDBJ whole genome shotgun (WGS) entry which is preliminary data.</text>
</comment>
<dbReference type="InterPro" id="IPR037475">
    <property type="entry name" value="Sos7"/>
</dbReference>
<protein>
    <recommendedName>
        <fullName evidence="3">Kinetochore protein Sos7 coiled-coil domain-containing protein</fullName>
    </recommendedName>
</protein>
<keyword evidence="5" id="KW-1185">Reference proteome</keyword>
<dbReference type="GO" id="GO:0051315">
    <property type="term" value="P:attachment of mitotic spindle microtubules to kinetochore"/>
    <property type="evidence" value="ECO:0007669"/>
    <property type="project" value="TreeGrafter"/>
</dbReference>
<dbReference type="PANTHER" id="PTHR37329">
    <property type="entry name" value="KINETOCHORE PROTEIN SOS7"/>
    <property type="match status" value="1"/>
</dbReference>
<evidence type="ECO:0000256" key="1">
    <source>
        <dbReference type="SAM" id="Coils"/>
    </source>
</evidence>
<feature type="domain" description="Kinetochore protein Sos7 coiled-coil" evidence="3">
    <location>
        <begin position="66"/>
        <end position="136"/>
    </location>
</feature>
<dbReference type="Pfam" id="PF20882">
    <property type="entry name" value="Sos7"/>
    <property type="match status" value="1"/>
</dbReference>
<reference evidence="4 5" key="1">
    <citation type="journal article" date="2019" name="New Phytol.">
        <title>Comparative genomics reveals unique wood-decay strategies and fruiting body development in the Schizophyllaceae.</title>
        <authorList>
            <person name="Almasi E."/>
            <person name="Sahu N."/>
            <person name="Krizsan K."/>
            <person name="Balint B."/>
            <person name="Kovacs G.M."/>
            <person name="Kiss B."/>
            <person name="Cseklye J."/>
            <person name="Drula E."/>
            <person name="Henrissat B."/>
            <person name="Nagy I."/>
            <person name="Chovatia M."/>
            <person name="Adam C."/>
            <person name="LaButti K."/>
            <person name="Lipzen A."/>
            <person name="Riley R."/>
            <person name="Grigoriev I.V."/>
            <person name="Nagy L.G."/>
        </authorList>
    </citation>
    <scope>NUCLEOTIDE SEQUENCE [LARGE SCALE GENOMIC DNA]</scope>
    <source>
        <strain evidence="4 5">NL-1724</strain>
    </source>
</reference>
<dbReference type="PANTHER" id="PTHR37329:SF1">
    <property type="entry name" value="KINETOCHORE PROTEIN SOS7"/>
    <property type="match status" value="1"/>
</dbReference>
<dbReference type="AlphaFoldDB" id="A0A550CBW2"/>
<evidence type="ECO:0000313" key="4">
    <source>
        <dbReference type="EMBL" id="TRM62300.1"/>
    </source>
</evidence>
<name>A0A550CBW2_9AGAR</name>
<dbReference type="GO" id="GO:0000776">
    <property type="term" value="C:kinetochore"/>
    <property type="evidence" value="ECO:0007669"/>
    <property type="project" value="InterPro"/>
</dbReference>